<organism evidence="2 3">
    <name type="scientific">Methylobacterium nodulans (strain LMG 21967 / CNCM I-2342 / ORS 2060)</name>
    <dbReference type="NCBI Taxonomy" id="460265"/>
    <lineage>
        <taxon>Bacteria</taxon>
        <taxon>Pseudomonadati</taxon>
        <taxon>Pseudomonadota</taxon>
        <taxon>Alphaproteobacteria</taxon>
        <taxon>Hyphomicrobiales</taxon>
        <taxon>Methylobacteriaceae</taxon>
        <taxon>Methylobacterium</taxon>
    </lineage>
</organism>
<keyword evidence="3" id="KW-1185">Reference proteome</keyword>
<proteinExistence type="predicted"/>
<sequence length="71" mass="7801">MPPGLRLVTLQRTSRKPADLRPSPLSHKRRIRNALNHKVVDTVVIANWLANQALEAFVQVQAAVTPAPSAI</sequence>
<feature type="region of interest" description="Disordered" evidence="1">
    <location>
        <begin position="1"/>
        <end position="24"/>
    </location>
</feature>
<dbReference type="AlphaFoldDB" id="B8IGK1"/>
<protein>
    <submittedName>
        <fullName evidence="2">Uncharacterized protein</fullName>
    </submittedName>
</protein>
<evidence type="ECO:0000313" key="2">
    <source>
        <dbReference type="EMBL" id="ACL55901.1"/>
    </source>
</evidence>
<reference evidence="2 3" key="1">
    <citation type="submission" date="2009-01" db="EMBL/GenBank/DDBJ databases">
        <title>Complete sequence of chromosome of Methylobacterium nodulans ORS 2060.</title>
        <authorList>
            <consortium name="US DOE Joint Genome Institute"/>
            <person name="Lucas S."/>
            <person name="Copeland A."/>
            <person name="Lapidus A."/>
            <person name="Glavina del Rio T."/>
            <person name="Dalin E."/>
            <person name="Tice H."/>
            <person name="Bruce D."/>
            <person name="Goodwin L."/>
            <person name="Pitluck S."/>
            <person name="Sims D."/>
            <person name="Brettin T."/>
            <person name="Detter J.C."/>
            <person name="Han C."/>
            <person name="Larimer F."/>
            <person name="Land M."/>
            <person name="Hauser L."/>
            <person name="Kyrpides N."/>
            <person name="Ivanova N."/>
            <person name="Marx C.J."/>
            <person name="Richardson P."/>
        </authorList>
    </citation>
    <scope>NUCLEOTIDE SEQUENCE [LARGE SCALE GENOMIC DNA]</scope>
    <source>
        <strain evidence="3">LMG 21967 / CNCM I-2342 / ORS 2060</strain>
    </source>
</reference>
<dbReference type="HOGENOM" id="CLU_2735409_0_0_5"/>
<dbReference type="EMBL" id="CP001349">
    <property type="protein sequence ID" value="ACL55901.1"/>
    <property type="molecule type" value="Genomic_DNA"/>
</dbReference>
<evidence type="ECO:0000256" key="1">
    <source>
        <dbReference type="SAM" id="MobiDB-lite"/>
    </source>
</evidence>
<name>B8IGK1_METNO</name>
<accession>B8IGK1</accession>
<evidence type="ECO:0000313" key="3">
    <source>
        <dbReference type="Proteomes" id="UP000008207"/>
    </source>
</evidence>
<dbReference type="KEGG" id="mno:Mnod_0877"/>
<dbReference type="Proteomes" id="UP000008207">
    <property type="component" value="Chromosome"/>
</dbReference>
<gene>
    <name evidence="2" type="ordered locus">Mnod_0877</name>
</gene>